<accession>A0ABD5PZJ9</accession>
<keyword evidence="4" id="KW-1185">Reference proteome</keyword>
<evidence type="ECO:0000256" key="1">
    <source>
        <dbReference type="SAM" id="Phobius"/>
    </source>
</evidence>
<name>A0ABD5PZJ9_9EURY</name>
<sequence length="150" mass="15384">MRRNRLADVLSADRATSPTIGAVLLVGITVLLATAAGSQLFGLAGSQQGTFASATVDYSPSEDRVAVTWLATAGAEELKVEILVGDERRVVGLDGVGDRVVVDGDGVTVSSGSVGQWKSPTISDGDRVTVTVLAVKNGETVVVAERSTTV</sequence>
<evidence type="ECO:0000313" key="3">
    <source>
        <dbReference type="EMBL" id="MFC4823899.1"/>
    </source>
</evidence>
<dbReference type="Proteomes" id="UP001595945">
    <property type="component" value="Unassembled WGS sequence"/>
</dbReference>
<dbReference type="Pfam" id="PF07790">
    <property type="entry name" value="Pilin_N"/>
    <property type="match status" value="1"/>
</dbReference>
<comment type="caution">
    <text evidence="3">The sequence shown here is derived from an EMBL/GenBank/DDBJ whole genome shotgun (WGS) entry which is preliminary data.</text>
</comment>
<reference evidence="3 4" key="1">
    <citation type="journal article" date="2019" name="Int. J. Syst. Evol. Microbiol.">
        <title>The Global Catalogue of Microorganisms (GCM) 10K type strain sequencing project: providing services to taxonomists for standard genome sequencing and annotation.</title>
        <authorList>
            <consortium name="The Broad Institute Genomics Platform"/>
            <consortium name="The Broad Institute Genome Sequencing Center for Infectious Disease"/>
            <person name="Wu L."/>
            <person name="Ma J."/>
        </authorList>
    </citation>
    <scope>NUCLEOTIDE SEQUENCE [LARGE SCALE GENOMIC DNA]</scope>
    <source>
        <strain evidence="3 4">XZYJ18</strain>
    </source>
</reference>
<proteinExistence type="predicted"/>
<dbReference type="RefSeq" id="WP_254270119.1">
    <property type="nucleotide sequence ID" value="NZ_CP100401.1"/>
</dbReference>
<keyword evidence="1" id="KW-0812">Transmembrane</keyword>
<protein>
    <submittedName>
        <fullName evidence="3">Type IV pilin N-terminal domain-containing protein</fullName>
    </submittedName>
</protein>
<evidence type="ECO:0000313" key="4">
    <source>
        <dbReference type="Proteomes" id="UP001595945"/>
    </source>
</evidence>
<evidence type="ECO:0000259" key="2">
    <source>
        <dbReference type="Pfam" id="PF07790"/>
    </source>
</evidence>
<feature type="transmembrane region" description="Helical" evidence="1">
    <location>
        <begin position="20"/>
        <end position="43"/>
    </location>
</feature>
<gene>
    <name evidence="3" type="ORF">ACFO9K_06460</name>
</gene>
<keyword evidence="1" id="KW-0472">Membrane</keyword>
<dbReference type="EMBL" id="JBHSHT010000001">
    <property type="protein sequence ID" value="MFC4823899.1"/>
    <property type="molecule type" value="Genomic_DNA"/>
</dbReference>
<dbReference type="GeneID" id="73047160"/>
<keyword evidence="1" id="KW-1133">Transmembrane helix</keyword>
<dbReference type="AlphaFoldDB" id="A0ABD5PZJ9"/>
<organism evidence="3 4">
    <name type="scientific">Halorussus aquaticus</name>
    <dbReference type="NCBI Taxonomy" id="2953748"/>
    <lineage>
        <taxon>Archaea</taxon>
        <taxon>Methanobacteriati</taxon>
        <taxon>Methanobacteriota</taxon>
        <taxon>Stenosarchaea group</taxon>
        <taxon>Halobacteria</taxon>
        <taxon>Halobacteriales</taxon>
        <taxon>Haladaptataceae</taxon>
        <taxon>Halorussus</taxon>
    </lineage>
</organism>
<dbReference type="InterPro" id="IPR012859">
    <property type="entry name" value="Pilin_N_archaeal"/>
</dbReference>
<dbReference type="NCBIfam" id="TIGR02537">
    <property type="entry name" value="arch_flag_Nterm"/>
    <property type="match status" value="1"/>
</dbReference>
<dbReference type="InterPro" id="IPR013373">
    <property type="entry name" value="Flagellin/pilin_N_arc"/>
</dbReference>
<feature type="domain" description="Archaeal Type IV pilin N-terminal" evidence="2">
    <location>
        <begin position="14"/>
        <end position="65"/>
    </location>
</feature>